<dbReference type="EMBL" id="BK032545">
    <property type="protein sequence ID" value="DAF46833.1"/>
    <property type="molecule type" value="Genomic_DNA"/>
</dbReference>
<proteinExistence type="predicted"/>
<evidence type="ECO:0000256" key="1">
    <source>
        <dbReference type="SAM" id="MobiDB-lite"/>
    </source>
</evidence>
<name>A0A8S5S7B5_9CAUD</name>
<protein>
    <submittedName>
        <fullName evidence="2">Terminase small subunit</fullName>
    </submittedName>
</protein>
<dbReference type="Pfam" id="PF05119">
    <property type="entry name" value="Terminase_4"/>
    <property type="match status" value="1"/>
</dbReference>
<dbReference type="InterPro" id="IPR006448">
    <property type="entry name" value="Phage_term_ssu_P27"/>
</dbReference>
<organism evidence="2">
    <name type="scientific">Siphoviridae sp. ctBrh2</name>
    <dbReference type="NCBI Taxonomy" id="2827804"/>
    <lineage>
        <taxon>Viruses</taxon>
        <taxon>Duplodnaviria</taxon>
        <taxon>Heunggongvirae</taxon>
        <taxon>Uroviricota</taxon>
        <taxon>Caudoviricetes</taxon>
    </lineage>
</organism>
<sequence length="151" mass="17103">MPQPAKSAKLQLLNGNPNKKNTKDLKKRAEAEEKLQMRTDKIKAPNWLDNTAVRAFKFLSEELLHIELITNGDVYPLAMYCYWYSEHMKLQAQASLVQAENPESIGNPLIKQLDTCSKNMRSFGSDLGLSPSARAKLAIKMAQDEDDDDDY</sequence>
<accession>A0A8S5S7B5</accession>
<feature type="region of interest" description="Disordered" evidence="1">
    <location>
        <begin position="1"/>
        <end position="29"/>
    </location>
</feature>
<reference evidence="2" key="1">
    <citation type="journal article" date="2021" name="Proc. Natl. Acad. Sci. U.S.A.">
        <title>A Catalog of Tens of Thousands of Viruses from Human Metagenomes Reveals Hidden Associations with Chronic Diseases.</title>
        <authorList>
            <person name="Tisza M.J."/>
            <person name="Buck C.B."/>
        </authorList>
    </citation>
    <scope>NUCLEOTIDE SEQUENCE</scope>
    <source>
        <strain evidence="2">CtBrh2</strain>
    </source>
</reference>
<dbReference type="NCBIfam" id="TIGR01558">
    <property type="entry name" value="sm_term_P27"/>
    <property type="match status" value="1"/>
</dbReference>
<evidence type="ECO:0000313" key="2">
    <source>
        <dbReference type="EMBL" id="DAF46833.1"/>
    </source>
</evidence>